<evidence type="ECO:0000313" key="3">
    <source>
        <dbReference type="Proteomes" id="UP001189122"/>
    </source>
</evidence>
<dbReference type="Proteomes" id="UP001189122">
    <property type="component" value="Unassembled WGS sequence"/>
</dbReference>
<keyword evidence="1" id="KW-1133">Transmembrane helix</keyword>
<reference evidence="2 3" key="1">
    <citation type="submission" date="2019-12" db="EMBL/GenBank/DDBJ databases">
        <authorList>
            <person name="Scholz U."/>
            <person name="Mascher M."/>
            <person name="Fiebig A."/>
        </authorList>
    </citation>
    <scope>NUCLEOTIDE SEQUENCE</scope>
</reference>
<name>A0A7I8JMI5_SPIIN</name>
<dbReference type="AlphaFoldDB" id="A0A7I8JMI5"/>
<keyword evidence="1" id="KW-0812">Transmembrane</keyword>
<proteinExistence type="predicted"/>
<organism evidence="2">
    <name type="scientific">Spirodela intermedia</name>
    <name type="common">Intermediate duckweed</name>
    <dbReference type="NCBI Taxonomy" id="51605"/>
    <lineage>
        <taxon>Eukaryota</taxon>
        <taxon>Viridiplantae</taxon>
        <taxon>Streptophyta</taxon>
        <taxon>Embryophyta</taxon>
        <taxon>Tracheophyta</taxon>
        <taxon>Spermatophyta</taxon>
        <taxon>Magnoliopsida</taxon>
        <taxon>Liliopsida</taxon>
        <taxon>Araceae</taxon>
        <taxon>Lemnoideae</taxon>
        <taxon>Spirodela</taxon>
    </lineage>
</organism>
<evidence type="ECO:0000313" key="2">
    <source>
        <dbReference type="EMBL" id="CAA2632108.1"/>
    </source>
</evidence>
<dbReference type="EMBL" id="LR743602">
    <property type="protein sequence ID" value="CAA2632108.1"/>
    <property type="molecule type" value="Genomic_DNA"/>
</dbReference>
<accession>A0A7I8JMI5</accession>
<keyword evidence="3" id="KW-1185">Reference proteome</keyword>
<evidence type="ECO:0000256" key="1">
    <source>
        <dbReference type="SAM" id="Phobius"/>
    </source>
</evidence>
<feature type="transmembrane region" description="Helical" evidence="1">
    <location>
        <begin position="20"/>
        <end position="39"/>
    </location>
</feature>
<gene>
    <name evidence="2" type="ORF">SI7747_15017747</name>
</gene>
<sequence>MLLSGVGTNAIGYDLAPSVSFFFVFLFPWSSLCFALTLIQNSMLA</sequence>
<keyword evidence="1" id="KW-0472">Membrane</keyword>
<dbReference type="EMBL" id="CACRZD030000015">
    <property type="protein sequence ID" value="CAA6671339.1"/>
    <property type="molecule type" value="Genomic_DNA"/>
</dbReference>
<protein>
    <submittedName>
        <fullName evidence="2">Uncharacterized protein</fullName>
    </submittedName>
</protein>